<dbReference type="RefSeq" id="WP_088648991.1">
    <property type="nucleotide sequence ID" value="NZ_AQQR01000002.1"/>
</dbReference>
<dbReference type="Pfam" id="PF08570">
    <property type="entry name" value="DUF1761"/>
    <property type="match status" value="1"/>
</dbReference>
<dbReference type="AlphaFoldDB" id="A0A225NN46"/>
<feature type="transmembrane region" description="Helical" evidence="1">
    <location>
        <begin position="6"/>
        <end position="24"/>
    </location>
</feature>
<proteinExistence type="predicted"/>
<evidence type="ECO:0008006" key="4">
    <source>
        <dbReference type="Google" id="ProtNLM"/>
    </source>
</evidence>
<accession>A0A225NN46</accession>
<feature type="transmembrane region" description="Helical" evidence="1">
    <location>
        <begin position="110"/>
        <end position="131"/>
    </location>
</feature>
<sequence>MELLKILLAAAASYVFGALWYMVLSKRWIEASGVGIDAKTGRPANASDPVPYVTAFIASVMVAGIMRHTFQGAGITTPAMGSVAGLGFGLFLVSPWIATFYGFSDRPRALVLIDGGYATIGCGLIGLVLTLF</sequence>
<evidence type="ECO:0000313" key="2">
    <source>
        <dbReference type="EMBL" id="OWU75813.1"/>
    </source>
</evidence>
<dbReference type="Proteomes" id="UP000215377">
    <property type="component" value="Unassembled WGS sequence"/>
</dbReference>
<organism evidence="2 3">
    <name type="scientific">Marinibacterium profundimaris</name>
    <dbReference type="NCBI Taxonomy" id="1679460"/>
    <lineage>
        <taxon>Bacteria</taxon>
        <taxon>Pseudomonadati</taxon>
        <taxon>Pseudomonadota</taxon>
        <taxon>Alphaproteobacteria</taxon>
        <taxon>Rhodobacterales</taxon>
        <taxon>Paracoccaceae</taxon>
        <taxon>Marinibacterium</taxon>
    </lineage>
</organism>
<comment type="caution">
    <text evidence="2">The sequence shown here is derived from an EMBL/GenBank/DDBJ whole genome shotgun (WGS) entry which is preliminary data.</text>
</comment>
<evidence type="ECO:0000313" key="3">
    <source>
        <dbReference type="Proteomes" id="UP000215377"/>
    </source>
</evidence>
<name>A0A225NN46_9RHOB</name>
<dbReference type="OrthoDB" id="344736at2"/>
<dbReference type="InterPro" id="IPR013879">
    <property type="entry name" value="DUF1761"/>
</dbReference>
<dbReference type="EMBL" id="AQQR01000002">
    <property type="protein sequence ID" value="OWU75813.1"/>
    <property type="molecule type" value="Genomic_DNA"/>
</dbReference>
<feature type="transmembrane region" description="Helical" evidence="1">
    <location>
        <begin position="82"/>
        <end position="103"/>
    </location>
</feature>
<keyword evidence="1" id="KW-0472">Membrane</keyword>
<keyword evidence="1" id="KW-1133">Transmembrane helix</keyword>
<evidence type="ECO:0000256" key="1">
    <source>
        <dbReference type="SAM" id="Phobius"/>
    </source>
</evidence>
<protein>
    <recommendedName>
        <fullName evidence="4">DUF1761 domain-containing protein</fullName>
    </recommendedName>
</protein>
<keyword evidence="3" id="KW-1185">Reference proteome</keyword>
<gene>
    <name evidence="2" type="ORF">ATO3_06380</name>
</gene>
<keyword evidence="1" id="KW-0812">Transmembrane</keyword>
<reference evidence="2 3" key="1">
    <citation type="submission" date="2013-04" db="EMBL/GenBank/DDBJ databases">
        <title>Oceanicola sp. 22II1-22F33 Genome Sequencing.</title>
        <authorList>
            <person name="Lai Q."/>
            <person name="Li G."/>
            <person name="Shao Z."/>
        </authorList>
    </citation>
    <scope>NUCLEOTIDE SEQUENCE [LARGE SCALE GENOMIC DNA]</scope>
    <source>
        <strain evidence="2 3">22II1-22F33</strain>
    </source>
</reference>